<reference evidence="1" key="1">
    <citation type="submission" date="2014-11" db="EMBL/GenBank/DDBJ databases">
        <authorList>
            <person name="Amaro Gonzalez C."/>
        </authorList>
    </citation>
    <scope>NUCLEOTIDE SEQUENCE</scope>
</reference>
<reference evidence="1" key="2">
    <citation type="journal article" date="2015" name="Fish Shellfish Immunol.">
        <title>Early steps in the European eel (Anguilla anguilla)-Vibrio vulnificus interaction in the gills: Role of the RtxA13 toxin.</title>
        <authorList>
            <person name="Callol A."/>
            <person name="Pajuelo D."/>
            <person name="Ebbesson L."/>
            <person name="Teles M."/>
            <person name="MacKenzie S."/>
            <person name="Amaro C."/>
        </authorList>
    </citation>
    <scope>NUCLEOTIDE SEQUENCE</scope>
</reference>
<dbReference type="EMBL" id="GBXM01017803">
    <property type="protein sequence ID" value="JAH90774.1"/>
    <property type="molecule type" value="Transcribed_RNA"/>
</dbReference>
<organism evidence="1">
    <name type="scientific">Anguilla anguilla</name>
    <name type="common">European freshwater eel</name>
    <name type="synonym">Muraena anguilla</name>
    <dbReference type="NCBI Taxonomy" id="7936"/>
    <lineage>
        <taxon>Eukaryota</taxon>
        <taxon>Metazoa</taxon>
        <taxon>Chordata</taxon>
        <taxon>Craniata</taxon>
        <taxon>Vertebrata</taxon>
        <taxon>Euteleostomi</taxon>
        <taxon>Actinopterygii</taxon>
        <taxon>Neopterygii</taxon>
        <taxon>Teleostei</taxon>
        <taxon>Anguilliformes</taxon>
        <taxon>Anguillidae</taxon>
        <taxon>Anguilla</taxon>
    </lineage>
</organism>
<accession>A0A0E9WK67</accession>
<evidence type="ECO:0000313" key="1">
    <source>
        <dbReference type="EMBL" id="JAH90774.1"/>
    </source>
</evidence>
<protein>
    <submittedName>
        <fullName evidence="1">Uncharacterized protein</fullName>
    </submittedName>
</protein>
<proteinExistence type="predicted"/>
<name>A0A0E9WK67_ANGAN</name>
<dbReference type="AlphaFoldDB" id="A0A0E9WK67"/>
<sequence>MVYNRYLISHRSSSLGILAVLNW</sequence>